<dbReference type="Gene3D" id="3.40.50.720">
    <property type="entry name" value="NAD(P)-binding Rossmann-like Domain"/>
    <property type="match status" value="1"/>
</dbReference>
<reference evidence="4" key="2">
    <citation type="submission" date="2023-01" db="EMBL/GenBank/DDBJ databases">
        <title>Draft genome sequence of Paraferrimonas sedimenticola strain NBRC 101628.</title>
        <authorList>
            <person name="Sun Q."/>
            <person name="Mori K."/>
        </authorList>
    </citation>
    <scope>NUCLEOTIDE SEQUENCE</scope>
    <source>
        <strain evidence="4">NBRC 101628</strain>
    </source>
</reference>
<dbReference type="CDD" id="cd05242">
    <property type="entry name" value="SDR_a8"/>
    <property type="match status" value="1"/>
</dbReference>
<dbReference type="AlphaFoldDB" id="A0AA37RT27"/>
<dbReference type="Proteomes" id="UP001161422">
    <property type="component" value="Unassembled WGS sequence"/>
</dbReference>
<dbReference type="InterPro" id="IPR010099">
    <property type="entry name" value="SDR39U1"/>
</dbReference>
<dbReference type="Pfam" id="PF08338">
    <property type="entry name" value="DUF1731"/>
    <property type="match status" value="1"/>
</dbReference>
<comment type="similarity">
    <text evidence="1">Belongs to the NAD(P)-dependent epimerase/dehydratase family. SDR39U1 subfamily.</text>
</comment>
<dbReference type="Pfam" id="PF01370">
    <property type="entry name" value="Epimerase"/>
    <property type="match status" value="1"/>
</dbReference>
<dbReference type="InterPro" id="IPR001509">
    <property type="entry name" value="Epimerase_deHydtase"/>
</dbReference>
<reference evidence="4" key="1">
    <citation type="journal article" date="2014" name="Int. J. Syst. Evol. Microbiol.">
        <title>Complete genome sequence of Corynebacterium casei LMG S-19264T (=DSM 44701T), isolated from a smear-ripened cheese.</title>
        <authorList>
            <consortium name="US DOE Joint Genome Institute (JGI-PGF)"/>
            <person name="Walter F."/>
            <person name="Albersmeier A."/>
            <person name="Kalinowski J."/>
            <person name="Ruckert C."/>
        </authorList>
    </citation>
    <scope>NUCLEOTIDE SEQUENCE</scope>
    <source>
        <strain evidence="4">NBRC 101628</strain>
    </source>
</reference>
<gene>
    <name evidence="4" type="primary">yfcH</name>
    <name evidence="4" type="ORF">GCM10007895_01270</name>
</gene>
<dbReference type="PANTHER" id="PTHR11092">
    <property type="entry name" value="SUGAR NUCLEOTIDE EPIMERASE RELATED"/>
    <property type="match status" value="1"/>
</dbReference>
<dbReference type="EMBL" id="BSNC01000001">
    <property type="protein sequence ID" value="GLP94821.1"/>
    <property type="molecule type" value="Genomic_DNA"/>
</dbReference>
<dbReference type="RefSeq" id="WP_095506188.1">
    <property type="nucleotide sequence ID" value="NZ_BSNC01000001.1"/>
</dbReference>
<evidence type="ECO:0000256" key="1">
    <source>
        <dbReference type="ARBA" id="ARBA00009353"/>
    </source>
</evidence>
<organism evidence="4 5">
    <name type="scientific">Paraferrimonas sedimenticola</name>
    <dbReference type="NCBI Taxonomy" id="375674"/>
    <lineage>
        <taxon>Bacteria</taxon>
        <taxon>Pseudomonadati</taxon>
        <taxon>Pseudomonadota</taxon>
        <taxon>Gammaproteobacteria</taxon>
        <taxon>Alteromonadales</taxon>
        <taxon>Ferrimonadaceae</taxon>
        <taxon>Paraferrimonas</taxon>
    </lineage>
</organism>
<dbReference type="PANTHER" id="PTHR11092:SF0">
    <property type="entry name" value="EPIMERASE FAMILY PROTEIN SDR39U1"/>
    <property type="match status" value="1"/>
</dbReference>
<dbReference type="InterPro" id="IPR036291">
    <property type="entry name" value="NAD(P)-bd_dom_sf"/>
</dbReference>
<evidence type="ECO:0000313" key="5">
    <source>
        <dbReference type="Proteomes" id="UP001161422"/>
    </source>
</evidence>
<name>A0AA37RT27_9GAMM</name>
<dbReference type="NCBIfam" id="TIGR01777">
    <property type="entry name" value="yfcH"/>
    <property type="match status" value="1"/>
</dbReference>
<comment type="caution">
    <text evidence="4">The sequence shown here is derived from an EMBL/GenBank/DDBJ whole genome shotgun (WGS) entry which is preliminary data.</text>
</comment>
<evidence type="ECO:0000313" key="4">
    <source>
        <dbReference type="EMBL" id="GLP94821.1"/>
    </source>
</evidence>
<protein>
    <submittedName>
        <fullName evidence="4">Epimerase</fullName>
    </submittedName>
</protein>
<sequence length="307" mass="33118">MNLLVSGATGFLGSALVSKLLNLGHKVTVLSRDLNKAEAVLGKGPVYLQDVTQLQNLDDYHAVINLAGEPIIDKPWTSAQQQKICHSRWHITEKLAELINKSNNPPECFISGSAIGFYGPSDEERLTETSPGGSDFGHQVCIGWETRANAAASDATRVCIVRTGLVLGSDGGLLARMLMPFKLGVGGRLGSGNQGMSWIHLDDYVDLLLFLLNEPQAQGVFNAVAPNPESNQSFSRTLAGVLKRPSIFGLPSWLLKLVFGKRATLLLDGQFVLPTAALNLGFAFRYPELKGALEQLLLPAPKSELDD</sequence>
<dbReference type="InterPro" id="IPR013549">
    <property type="entry name" value="DUF1731"/>
</dbReference>
<keyword evidence="5" id="KW-1185">Reference proteome</keyword>
<accession>A0AA37RT27</accession>
<dbReference type="SUPFAM" id="SSF51735">
    <property type="entry name" value="NAD(P)-binding Rossmann-fold domains"/>
    <property type="match status" value="1"/>
</dbReference>
<evidence type="ECO:0000259" key="2">
    <source>
        <dbReference type="Pfam" id="PF01370"/>
    </source>
</evidence>
<feature type="domain" description="DUF1731" evidence="3">
    <location>
        <begin position="250"/>
        <end position="296"/>
    </location>
</feature>
<feature type="domain" description="NAD-dependent epimerase/dehydratase" evidence="2">
    <location>
        <begin position="4"/>
        <end position="222"/>
    </location>
</feature>
<evidence type="ECO:0000259" key="3">
    <source>
        <dbReference type="Pfam" id="PF08338"/>
    </source>
</evidence>
<proteinExistence type="inferred from homology"/>